<dbReference type="InterPro" id="IPR013083">
    <property type="entry name" value="Znf_RING/FYVE/PHD"/>
</dbReference>
<accession>A0AA39CBF0</accession>
<evidence type="ECO:0000256" key="1">
    <source>
        <dbReference type="SAM" id="MobiDB-lite"/>
    </source>
</evidence>
<feature type="compositionally biased region" description="Acidic residues" evidence="1">
    <location>
        <begin position="454"/>
        <end position="495"/>
    </location>
</feature>
<organism evidence="3 4">
    <name type="scientific">Cladophialophora chaetospira</name>
    <dbReference type="NCBI Taxonomy" id="386627"/>
    <lineage>
        <taxon>Eukaryota</taxon>
        <taxon>Fungi</taxon>
        <taxon>Dikarya</taxon>
        <taxon>Ascomycota</taxon>
        <taxon>Pezizomycotina</taxon>
        <taxon>Eurotiomycetes</taxon>
        <taxon>Chaetothyriomycetidae</taxon>
        <taxon>Chaetothyriales</taxon>
        <taxon>Herpotrichiellaceae</taxon>
        <taxon>Cladophialophora</taxon>
    </lineage>
</organism>
<proteinExistence type="predicted"/>
<comment type="caution">
    <text evidence="3">The sequence shown here is derived from an EMBL/GenBank/DDBJ whole genome shotgun (WGS) entry which is preliminary data.</text>
</comment>
<sequence length="524" mass="59823">MNQIHQLREFRRRLEHFMTLELRHCPPQRQREAVRNFALSLPALTLDQRHSLDWMFYDCMKQLLRGVTVVSELCRLFFKSLPAPRGFPLTRWRSRIKNFATKGLSGLREAEHISIAIGRFLKSGGRHGLSSLPYELREWILFEVMWFLPASPYRALTLSLMESHVYESTESISEDIDHPGSIDHGYFGNRPEDDLYGTSGAPVHIFPPWHSLPDLFEFATIDCFPRRLNPIPSYKTPAESHATSRIQNWAADLHTLEDALGQKRSVIMQLTGTMVAWYDPMRGTIGQLLTTDDMKGDRAPQIPGDLTLQQVSHLTEKLHAVEEHLGQCIQRLLRAETYVHAQEELLCAGDQKFVACASDYARCKMQKDLEGIVAEMKTPHMRQTIIPSVGQHGSMNRKGLPYETESPCPICHEWFGKDETVPPIVTNRCCRRPFHFDCLFDWLKEKFLDRGDGEPEGSDEEEADDEGEDGAEDVGAGDDGGEGGEGDEQEYDDEQQGGTMRCPWCRTEIDMEYFRGLFSQRLGS</sequence>
<feature type="region of interest" description="Disordered" evidence="1">
    <location>
        <begin position="450"/>
        <end position="500"/>
    </location>
</feature>
<feature type="domain" description="RING-type" evidence="2">
    <location>
        <begin position="408"/>
        <end position="505"/>
    </location>
</feature>
<evidence type="ECO:0000259" key="2">
    <source>
        <dbReference type="SMART" id="SM00184"/>
    </source>
</evidence>
<keyword evidence="4" id="KW-1185">Reference proteome</keyword>
<gene>
    <name evidence="3" type="ORF">H2200_013375</name>
</gene>
<protein>
    <recommendedName>
        <fullName evidence="2">RING-type domain-containing protein</fullName>
    </recommendedName>
</protein>
<dbReference type="AlphaFoldDB" id="A0AA39CBF0"/>
<dbReference type="SMART" id="SM00184">
    <property type="entry name" value="RING"/>
    <property type="match status" value="1"/>
</dbReference>
<evidence type="ECO:0000313" key="4">
    <source>
        <dbReference type="Proteomes" id="UP001172673"/>
    </source>
</evidence>
<evidence type="ECO:0000313" key="3">
    <source>
        <dbReference type="EMBL" id="KAJ9602255.1"/>
    </source>
</evidence>
<dbReference type="Proteomes" id="UP001172673">
    <property type="component" value="Unassembled WGS sequence"/>
</dbReference>
<dbReference type="SUPFAM" id="SSF57850">
    <property type="entry name" value="RING/U-box"/>
    <property type="match status" value="1"/>
</dbReference>
<dbReference type="Gene3D" id="3.30.40.10">
    <property type="entry name" value="Zinc/RING finger domain, C3HC4 (zinc finger)"/>
    <property type="match status" value="1"/>
</dbReference>
<dbReference type="InterPro" id="IPR001841">
    <property type="entry name" value="Znf_RING"/>
</dbReference>
<name>A0AA39CBF0_9EURO</name>
<reference evidence="3" key="1">
    <citation type="submission" date="2022-10" db="EMBL/GenBank/DDBJ databases">
        <title>Culturing micro-colonial fungi from biological soil crusts in the Mojave desert and describing Neophaeococcomyces mojavensis, and introducing the new genera and species Taxawa tesnikishii.</title>
        <authorList>
            <person name="Kurbessoian T."/>
            <person name="Stajich J.E."/>
        </authorList>
    </citation>
    <scope>NUCLEOTIDE SEQUENCE</scope>
    <source>
        <strain evidence="3">TK_41</strain>
    </source>
</reference>
<dbReference type="EMBL" id="JAPDRK010000028">
    <property type="protein sequence ID" value="KAJ9602255.1"/>
    <property type="molecule type" value="Genomic_DNA"/>
</dbReference>